<dbReference type="HOGENOM" id="CLU_134052_2_0_1"/>
<keyword evidence="1" id="KW-0509">mRNA transport</keyword>
<keyword evidence="1" id="KW-0813">Transport</keyword>
<dbReference type="EMBL" id="KN835407">
    <property type="protein sequence ID" value="KIK38185.1"/>
    <property type="molecule type" value="Genomic_DNA"/>
</dbReference>
<dbReference type="STRING" id="930992.A0A0C9ZL06"/>
<keyword evidence="1" id="KW-0804">Transcription</keyword>
<dbReference type="Proteomes" id="UP000054485">
    <property type="component" value="Unassembled WGS sequence"/>
</dbReference>
<dbReference type="GO" id="GO:0006406">
    <property type="term" value="P:mRNA export from nucleus"/>
    <property type="evidence" value="ECO:0007669"/>
    <property type="project" value="UniProtKB-UniRule"/>
</dbReference>
<dbReference type="GO" id="GO:0015031">
    <property type="term" value="P:protein transport"/>
    <property type="evidence" value="ECO:0007669"/>
    <property type="project" value="UniProtKB-KW"/>
</dbReference>
<dbReference type="InParanoid" id="A0A0C9ZL06"/>
<keyword evidence="1" id="KW-0963">Cytoplasm</keyword>
<evidence type="ECO:0000313" key="2">
    <source>
        <dbReference type="EMBL" id="KIK38185.1"/>
    </source>
</evidence>
<dbReference type="GO" id="GO:0005643">
    <property type="term" value="C:nuclear pore"/>
    <property type="evidence" value="ECO:0007669"/>
    <property type="project" value="UniProtKB-UniRule"/>
</dbReference>
<dbReference type="GO" id="GO:0006368">
    <property type="term" value="P:transcription elongation by RNA polymerase II"/>
    <property type="evidence" value="ECO:0007669"/>
    <property type="project" value="UniProtKB-UniRule"/>
</dbReference>
<keyword evidence="1" id="KW-0156">Chromatin regulator</keyword>
<dbReference type="GO" id="GO:0003713">
    <property type="term" value="F:transcription coactivator activity"/>
    <property type="evidence" value="ECO:0007669"/>
    <property type="project" value="UniProtKB-UniRule"/>
</dbReference>
<dbReference type="HAMAP" id="MF_03046">
    <property type="entry name" value="ENY2_Sus1"/>
    <property type="match status" value="1"/>
</dbReference>
<dbReference type="GO" id="GO:0000932">
    <property type="term" value="C:P-body"/>
    <property type="evidence" value="ECO:0007669"/>
    <property type="project" value="UniProtKB-SubCell"/>
</dbReference>
<dbReference type="GO" id="GO:0071819">
    <property type="term" value="C:DUBm complex"/>
    <property type="evidence" value="ECO:0007669"/>
    <property type="project" value="UniProtKB-UniRule"/>
</dbReference>
<dbReference type="GO" id="GO:0006325">
    <property type="term" value="P:chromatin organization"/>
    <property type="evidence" value="ECO:0007669"/>
    <property type="project" value="UniProtKB-KW"/>
</dbReference>
<dbReference type="GO" id="GO:0005654">
    <property type="term" value="C:nucleoplasm"/>
    <property type="evidence" value="ECO:0007669"/>
    <property type="project" value="UniProtKB-SubCell"/>
</dbReference>
<dbReference type="GO" id="GO:0000124">
    <property type="term" value="C:SAGA complex"/>
    <property type="evidence" value="ECO:0007669"/>
    <property type="project" value="UniProtKB-UniRule"/>
</dbReference>
<dbReference type="InterPro" id="IPR018783">
    <property type="entry name" value="TF_ENY2"/>
</dbReference>
<dbReference type="Gene3D" id="1.10.246.140">
    <property type="match status" value="1"/>
</dbReference>
<reference evidence="3" key="2">
    <citation type="submission" date="2015-01" db="EMBL/GenBank/DDBJ databases">
        <title>Evolutionary Origins and Diversification of the Mycorrhizal Mutualists.</title>
        <authorList>
            <consortium name="DOE Joint Genome Institute"/>
            <consortium name="Mycorrhizal Genomics Consortium"/>
            <person name="Kohler A."/>
            <person name="Kuo A."/>
            <person name="Nagy L.G."/>
            <person name="Floudas D."/>
            <person name="Copeland A."/>
            <person name="Barry K.W."/>
            <person name="Cichocki N."/>
            <person name="Veneault-Fourrey C."/>
            <person name="LaButti K."/>
            <person name="Lindquist E.A."/>
            <person name="Lipzen A."/>
            <person name="Lundell T."/>
            <person name="Morin E."/>
            <person name="Murat C."/>
            <person name="Riley R."/>
            <person name="Ohm R."/>
            <person name="Sun H."/>
            <person name="Tunlid A."/>
            <person name="Henrissat B."/>
            <person name="Grigoriev I.V."/>
            <person name="Hibbett D.S."/>
            <person name="Martin F."/>
        </authorList>
    </citation>
    <scope>NUCLEOTIDE SEQUENCE [LARGE SCALE GENOMIC DNA]</scope>
    <source>
        <strain evidence="3">UH-Slu-Lm8-n1</strain>
    </source>
</reference>
<name>A0A0C9ZL06_9AGAM</name>
<keyword evidence="1" id="KW-0805">Transcription regulation</keyword>
<comment type="subcellular location">
    <subcellularLocation>
        <location evidence="1">Nucleus</location>
        <location evidence="1">Nucleoplasm</location>
    </subcellularLocation>
    <subcellularLocation>
        <location evidence="1">Cytoplasm</location>
        <location evidence="1">P-body</location>
    </subcellularLocation>
</comment>
<comment type="similarity">
    <text evidence="1">Belongs to the ENY2 family.</text>
</comment>
<sequence length="98" mass="11369">MSKSTSEAETLYVEVHRRMIESGEWDRILHQLSSKLSESGWTDDLLHRAKENSRSMDPLSLQTILQELLSHAQTSVPLSVKREITTLIKQFVKEQFEK</sequence>
<proteinExistence type="inferred from homology"/>
<accession>A0A0C9ZL06</accession>
<gene>
    <name evidence="1" type="primary">SUS1</name>
    <name evidence="2" type="ORF">CY34DRAFT_809624</name>
</gene>
<comment type="subunit">
    <text evidence="1">Component of the nuclear pore complex (NPC)-associated TREX-2 complex (transcription and export complex 2), composed of at least SUS1, SAC3, THP1, SEM1, and CDC31. TREX-2 contains 2 SUS1 chains. The TREX-2 complex interacts with the nucleoporin NUP1. Component of the 1.8 MDa SAGA transcription coactivator-HAT complex. SAGA is built of 5 distinct domains with specialized functions. Within the SAGA complex, SUS1, SGF11, SGF73 and UBP8 form an additional subcomplex of SAGA called the DUB module (deubiquitination module). Interacts directly with THP1, SAC3, SGF11, and with the RNA polymerase II.</text>
</comment>
<keyword evidence="1" id="KW-0539">Nucleus</keyword>
<keyword evidence="3" id="KW-1185">Reference proteome</keyword>
<dbReference type="FunCoup" id="A0A0C9ZL06">
    <property type="interactions" value="24"/>
</dbReference>
<organism evidence="2 3">
    <name type="scientific">Suillus luteus UH-Slu-Lm8-n1</name>
    <dbReference type="NCBI Taxonomy" id="930992"/>
    <lineage>
        <taxon>Eukaryota</taxon>
        <taxon>Fungi</taxon>
        <taxon>Dikarya</taxon>
        <taxon>Basidiomycota</taxon>
        <taxon>Agaricomycotina</taxon>
        <taxon>Agaricomycetes</taxon>
        <taxon>Agaricomycetidae</taxon>
        <taxon>Boletales</taxon>
        <taxon>Suillineae</taxon>
        <taxon>Suillaceae</taxon>
        <taxon>Suillus</taxon>
    </lineage>
</organism>
<dbReference type="InterPro" id="IPR038212">
    <property type="entry name" value="TF_EnY2_sf"/>
</dbReference>
<comment type="function">
    <text evidence="1">Involved in mRNA export coupled transcription activation by association with both the TREX-2 and the SAGA complexes. At the promoters, SAGA is required for recruitment of the basal transcription machinery. It influences RNA polymerase II transcriptional activity through different activities such as TBP interaction and promoter selectivity, interaction with transcription activators, and chromatin modification through histone acetylation and deubiquitination. Within the SAGA complex, participates to a subcomplex required for deubiquitination of H2B and for the maintenance of steady-state H3 methylation levels. The TREX-2 complex functions in docking export-competent ribonucleoprotein particles (mRNPs) to the nuclear entrance of the nuclear pore complex (nuclear basket). TREX-2 participates in mRNA export and accurate chromatin positioning in the nucleus by tethering genes to the nuclear periphery. May also be involved in cytoplasmic mRNA decay by interaction with components of P-bodies.</text>
</comment>
<keyword evidence="1" id="KW-0811">Translocation</keyword>
<protein>
    <recommendedName>
        <fullName evidence="1">Transcription and mRNA export factor SUS1</fullName>
    </recommendedName>
</protein>
<evidence type="ECO:0000256" key="1">
    <source>
        <dbReference type="HAMAP-Rule" id="MF_03046"/>
    </source>
</evidence>
<keyword evidence="1" id="KW-0653">Protein transport</keyword>
<dbReference type="GO" id="GO:0070390">
    <property type="term" value="C:transcription export complex 2"/>
    <property type="evidence" value="ECO:0007669"/>
    <property type="project" value="UniProtKB-UniRule"/>
</dbReference>
<dbReference type="PANTHER" id="PTHR12514">
    <property type="entry name" value="ENHANCER OF YELLOW 2 TRANSCRIPTION FACTOR"/>
    <property type="match status" value="1"/>
</dbReference>
<evidence type="ECO:0000313" key="3">
    <source>
        <dbReference type="Proteomes" id="UP000054485"/>
    </source>
</evidence>
<dbReference type="OrthoDB" id="6221744at2759"/>
<reference evidence="2 3" key="1">
    <citation type="submission" date="2014-04" db="EMBL/GenBank/DDBJ databases">
        <authorList>
            <consortium name="DOE Joint Genome Institute"/>
            <person name="Kuo A."/>
            <person name="Ruytinx J."/>
            <person name="Rineau F."/>
            <person name="Colpaert J."/>
            <person name="Kohler A."/>
            <person name="Nagy L.G."/>
            <person name="Floudas D."/>
            <person name="Copeland A."/>
            <person name="Barry K.W."/>
            <person name="Cichocki N."/>
            <person name="Veneault-Fourrey C."/>
            <person name="LaButti K."/>
            <person name="Lindquist E.A."/>
            <person name="Lipzen A."/>
            <person name="Lundell T."/>
            <person name="Morin E."/>
            <person name="Murat C."/>
            <person name="Sun H."/>
            <person name="Tunlid A."/>
            <person name="Henrissat B."/>
            <person name="Grigoriev I.V."/>
            <person name="Hibbett D.S."/>
            <person name="Martin F."/>
            <person name="Nordberg H.P."/>
            <person name="Cantor M.N."/>
            <person name="Hua S.X."/>
        </authorList>
    </citation>
    <scope>NUCLEOTIDE SEQUENCE [LARGE SCALE GENOMIC DNA]</scope>
    <source>
        <strain evidence="2 3">UH-Slu-Lm8-n1</strain>
    </source>
</reference>
<dbReference type="Pfam" id="PF10163">
    <property type="entry name" value="EnY2"/>
    <property type="match status" value="1"/>
</dbReference>
<dbReference type="AlphaFoldDB" id="A0A0C9ZL06"/>
<keyword evidence="1" id="KW-0010">Activator</keyword>